<dbReference type="Proteomes" id="UP000614216">
    <property type="component" value="Unassembled WGS sequence"/>
</dbReference>
<protein>
    <submittedName>
        <fullName evidence="3">DUF2807 domain-containing protein</fullName>
    </submittedName>
</protein>
<reference evidence="3" key="1">
    <citation type="submission" date="2021-01" db="EMBL/GenBank/DDBJ databases">
        <title>Fulvivirga kasyanovii gen. nov., sp nov., a novel member of the phylum Bacteroidetes isolated from seawater in a mussel farm.</title>
        <authorList>
            <person name="Zhao L.-H."/>
            <person name="Wang Z.-J."/>
        </authorList>
    </citation>
    <scope>NUCLEOTIDE SEQUENCE</scope>
    <source>
        <strain evidence="3">29W222</strain>
    </source>
</reference>
<evidence type="ECO:0000256" key="1">
    <source>
        <dbReference type="SAM" id="SignalP"/>
    </source>
</evidence>
<feature type="chain" id="PRO_5037048239" evidence="1">
    <location>
        <begin position="23"/>
        <end position="245"/>
    </location>
</feature>
<evidence type="ECO:0000313" key="3">
    <source>
        <dbReference type="EMBL" id="MBL6445520.1"/>
    </source>
</evidence>
<dbReference type="EMBL" id="JAEUGD010000014">
    <property type="protein sequence ID" value="MBL6445520.1"/>
    <property type="molecule type" value="Genomic_DNA"/>
</dbReference>
<comment type="caution">
    <text evidence="3">The sequence shown here is derived from an EMBL/GenBank/DDBJ whole genome shotgun (WGS) entry which is preliminary data.</text>
</comment>
<name>A0A937KCZ6_9BACT</name>
<evidence type="ECO:0000259" key="2">
    <source>
        <dbReference type="Pfam" id="PF10988"/>
    </source>
</evidence>
<gene>
    <name evidence="3" type="ORF">JMN32_04325</name>
</gene>
<feature type="signal peptide" evidence="1">
    <location>
        <begin position="1"/>
        <end position="22"/>
    </location>
</feature>
<dbReference type="PROSITE" id="PS51257">
    <property type="entry name" value="PROKAR_LIPOPROTEIN"/>
    <property type="match status" value="1"/>
</dbReference>
<keyword evidence="1" id="KW-0732">Signal</keyword>
<dbReference type="InterPro" id="IPR021255">
    <property type="entry name" value="DUF2807"/>
</dbReference>
<keyword evidence="4" id="KW-1185">Reference proteome</keyword>
<dbReference type="AlphaFoldDB" id="A0A937KCZ6"/>
<accession>A0A937KCZ6</accession>
<sequence length="245" mass="26991">MNYRYFIVLLIILIYGCDSANAPDCLQKAGRTTEVVLNVDPFNLLEVNSGLNVILEQGTEQLVTLNAGENLISDIHYEVSGNQLLIRNDNSCNWVRPYDFPIVKIIHPNISEIRLAGSGLISSSGTLNFPRLILISEDESGDFKLDLNCASLSIVSNDITNYYMSGTVENLKVMFASGDGRLEGNNLQVANANIFHRGTNDIIVYVTDELSGRIISTGDLIYVKTKPTVIDVSLENLGDLIDETE</sequence>
<proteinExistence type="predicted"/>
<dbReference type="Pfam" id="PF10988">
    <property type="entry name" value="DUF2807"/>
    <property type="match status" value="1"/>
</dbReference>
<dbReference type="RefSeq" id="WP_202855060.1">
    <property type="nucleotide sequence ID" value="NZ_JAEUGD010000014.1"/>
</dbReference>
<organism evidence="3 4">
    <name type="scientific">Fulvivirga marina</name>
    <dbReference type="NCBI Taxonomy" id="2494733"/>
    <lineage>
        <taxon>Bacteria</taxon>
        <taxon>Pseudomonadati</taxon>
        <taxon>Bacteroidota</taxon>
        <taxon>Cytophagia</taxon>
        <taxon>Cytophagales</taxon>
        <taxon>Fulvivirgaceae</taxon>
        <taxon>Fulvivirga</taxon>
    </lineage>
</organism>
<dbReference type="Gene3D" id="2.160.20.120">
    <property type="match status" value="1"/>
</dbReference>
<evidence type="ECO:0000313" key="4">
    <source>
        <dbReference type="Proteomes" id="UP000614216"/>
    </source>
</evidence>
<feature type="domain" description="Putative auto-transporter adhesin head GIN" evidence="2">
    <location>
        <begin position="42"/>
        <end position="223"/>
    </location>
</feature>